<dbReference type="NCBIfam" id="TIGR01554">
    <property type="entry name" value="major_cap_HK97"/>
    <property type="match status" value="1"/>
</dbReference>
<evidence type="ECO:0000256" key="1">
    <source>
        <dbReference type="ARBA" id="ARBA00004328"/>
    </source>
</evidence>
<protein>
    <submittedName>
        <fullName evidence="3">Phage major capsid protein</fullName>
    </submittedName>
</protein>
<proteinExistence type="predicted"/>
<dbReference type="Pfam" id="PF05065">
    <property type="entry name" value="Phage_capsid"/>
    <property type="match status" value="1"/>
</dbReference>
<dbReference type="Proteomes" id="UP001595637">
    <property type="component" value="Unassembled WGS sequence"/>
</dbReference>
<dbReference type="EMBL" id="JBHRVQ010000001">
    <property type="protein sequence ID" value="MFC3388128.1"/>
    <property type="molecule type" value="Genomic_DNA"/>
</dbReference>
<evidence type="ECO:0000313" key="3">
    <source>
        <dbReference type="EMBL" id="MFC3388128.1"/>
    </source>
</evidence>
<comment type="caution">
    <text evidence="3">The sequence shown here is derived from an EMBL/GenBank/DDBJ whole genome shotgun (WGS) entry which is preliminary data.</text>
</comment>
<feature type="domain" description="Phage capsid-like C-terminal" evidence="2">
    <location>
        <begin position="95"/>
        <end position="278"/>
    </location>
</feature>
<dbReference type="RefSeq" id="WP_380653127.1">
    <property type="nucleotide sequence ID" value="NZ_JBHRVQ010000001.1"/>
</dbReference>
<reference evidence="4" key="1">
    <citation type="journal article" date="2019" name="Int. J. Syst. Evol. Microbiol.">
        <title>The Global Catalogue of Microorganisms (GCM) 10K type strain sequencing project: providing services to taxonomists for standard genome sequencing and annotation.</title>
        <authorList>
            <consortium name="The Broad Institute Genomics Platform"/>
            <consortium name="The Broad Institute Genome Sequencing Center for Infectious Disease"/>
            <person name="Wu L."/>
            <person name="Ma J."/>
        </authorList>
    </citation>
    <scope>NUCLEOTIDE SEQUENCE [LARGE SCALE GENOMIC DNA]</scope>
    <source>
        <strain evidence="4">CCM 7756</strain>
    </source>
</reference>
<accession>A0ABV7N5L9</accession>
<gene>
    <name evidence="3" type="ORF">ACFOEO_06055</name>
</gene>
<dbReference type="InterPro" id="IPR054612">
    <property type="entry name" value="Phage_capsid-like_C"/>
</dbReference>
<evidence type="ECO:0000313" key="4">
    <source>
        <dbReference type="Proteomes" id="UP001595637"/>
    </source>
</evidence>
<keyword evidence="4" id="KW-1185">Reference proteome</keyword>
<sequence>MVIKFGEKMKNYQDKKKAFADTVKNGADQEKQDEAFGEMMDALTADLTQEVKAGIADENYDSNVLIARGVNQLTNEEKKFYNELVTDVGYKDDKLLPETIISRVFEEIETEHPFLGAINIQNMGIKTRIIESEPEGQVVWGKLFGEIKGQLDAVFTEKDLTLSKATCYVVVPKDLKDSGVTWVDAFVRAQIREAYAVAFEKMAILGNGRNVNEPVGMMKNINRETGAVEDKAVSGTLTFADADTSITEMRDILVNLSVSEKGKPVRVKGNVVIAVNPTDSLYAEASFMRLNNNAAFVAPTPFNVVFVENEFVASGKAVPFVKNRYTMGIAGDRITRVYDQTLAIEDCDLYTTKQFAYGEPKDNKSSAVYDLAIDGMPAPEETPTGA</sequence>
<name>A0ABV7N5L9_9STAP</name>
<comment type="subcellular location">
    <subcellularLocation>
        <location evidence="1">Virion</location>
    </subcellularLocation>
</comment>
<dbReference type="InterPro" id="IPR024455">
    <property type="entry name" value="Phage_capsid"/>
</dbReference>
<dbReference type="SUPFAM" id="SSF56563">
    <property type="entry name" value="Major capsid protein gp5"/>
    <property type="match status" value="1"/>
</dbReference>
<evidence type="ECO:0000259" key="2">
    <source>
        <dbReference type="Pfam" id="PF05065"/>
    </source>
</evidence>
<organism evidence="3 4">
    <name type="scientific">Salinicoccus sesuvii</name>
    <dbReference type="NCBI Taxonomy" id="868281"/>
    <lineage>
        <taxon>Bacteria</taxon>
        <taxon>Bacillati</taxon>
        <taxon>Bacillota</taxon>
        <taxon>Bacilli</taxon>
        <taxon>Bacillales</taxon>
        <taxon>Staphylococcaceae</taxon>
        <taxon>Salinicoccus</taxon>
    </lineage>
</organism>